<dbReference type="NCBIfam" id="NF005672">
    <property type="entry name" value="PRK07454.1"/>
    <property type="match status" value="1"/>
</dbReference>
<comment type="caution">
    <text evidence="4">The sequence shown here is derived from an EMBL/GenBank/DDBJ whole genome shotgun (WGS) entry which is preliminary data.</text>
</comment>
<dbReference type="InterPro" id="IPR002347">
    <property type="entry name" value="SDR_fam"/>
</dbReference>
<dbReference type="PANTHER" id="PTHR44196">
    <property type="entry name" value="DEHYDROGENASE/REDUCTASE SDR FAMILY MEMBER 7B"/>
    <property type="match status" value="1"/>
</dbReference>
<dbReference type="InterPro" id="IPR036291">
    <property type="entry name" value="NAD(P)-bd_dom_sf"/>
</dbReference>
<dbReference type="Pfam" id="PF00106">
    <property type="entry name" value="adh_short"/>
    <property type="match status" value="1"/>
</dbReference>
<sequence length="236" mass="24940">MPAALITGASRGIGAAAARRFAAEGYDLLLLARGRADLDRLAEDLRGTGRRVETLALDLTQAEAIPGAMAELLGRGLQPSVVINNAGAAWTGPLAAMPVERWQWLLQLNLTSVFQVCLAVLPGLRQAGGGRIINVSSHAARQAFPDWGAYCVSKAALASFSRCLEAEERAAGIAVSTLTLGAVNTPLWDSETVHSSFDRRAMLSAEQVAESLLYLARQPNSQTVEDLTLMPAAGAF</sequence>
<dbReference type="CDD" id="cd05233">
    <property type="entry name" value="SDR_c"/>
    <property type="match status" value="1"/>
</dbReference>
<evidence type="ECO:0000256" key="2">
    <source>
        <dbReference type="ARBA" id="ARBA00023002"/>
    </source>
</evidence>
<accession>A0ABU5SWF7</accession>
<dbReference type="PANTHER" id="PTHR44196:SF1">
    <property type="entry name" value="DEHYDROGENASE_REDUCTASE SDR FAMILY MEMBER 7B"/>
    <property type="match status" value="1"/>
</dbReference>
<keyword evidence="5" id="KW-1185">Reference proteome</keyword>
<dbReference type="EMBL" id="JAYGHY010000029">
    <property type="protein sequence ID" value="MEA5442853.1"/>
    <property type="molecule type" value="Genomic_DNA"/>
</dbReference>
<dbReference type="SUPFAM" id="SSF51735">
    <property type="entry name" value="NAD(P)-binding Rossmann-fold domains"/>
    <property type="match status" value="1"/>
</dbReference>
<evidence type="ECO:0000256" key="1">
    <source>
        <dbReference type="ARBA" id="ARBA00006484"/>
    </source>
</evidence>
<protein>
    <submittedName>
        <fullName evidence="4">SDR family oxidoreductase</fullName>
    </submittedName>
</protein>
<keyword evidence="2" id="KW-0560">Oxidoreductase</keyword>
<comment type="similarity">
    <text evidence="1 3">Belongs to the short-chain dehydrogenases/reductases (SDR) family.</text>
</comment>
<dbReference type="Proteomes" id="UP001302329">
    <property type="component" value="Unassembled WGS sequence"/>
</dbReference>
<proteinExistence type="inferred from homology"/>
<reference evidence="4 5" key="1">
    <citation type="submission" date="2023-12" db="EMBL/GenBank/DDBJ databases">
        <title>Baltic Sea Cyanobacteria.</title>
        <authorList>
            <person name="Delbaje E."/>
            <person name="Fewer D.P."/>
            <person name="Shishido T.K."/>
        </authorList>
    </citation>
    <scope>NUCLEOTIDE SEQUENCE [LARGE SCALE GENOMIC DNA]</scope>
    <source>
        <strain evidence="4 5">UHCC 0281</strain>
    </source>
</reference>
<evidence type="ECO:0000313" key="5">
    <source>
        <dbReference type="Proteomes" id="UP001302329"/>
    </source>
</evidence>
<evidence type="ECO:0000313" key="4">
    <source>
        <dbReference type="EMBL" id="MEA5442853.1"/>
    </source>
</evidence>
<evidence type="ECO:0000256" key="3">
    <source>
        <dbReference type="RuleBase" id="RU000363"/>
    </source>
</evidence>
<dbReference type="Gene3D" id="3.40.50.720">
    <property type="entry name" value="NAD(P)-binding Rossmann-like Domain"/>
    <property type="match status" value="1"/>
</dbReference>
<dbReference type="PRINTS" id="PR00081">
    <property type="entry name" value="GDHRDH"/>
</dbReference>
<organism evidence="4 5">
    <name type="scientific">Cyanobium gracile UHCC 0281</name>
    <dbReference type="NCBI Taxonomy" id="3110309"/>
    <lineage>
        <taxon>Bacteria</taxon>
        <taxon>Bacillati</taxon>
        <taxon>Cyanobacteriota</taxon>
        <taxon>Cyanophyceae</taxon>
        <taxon>Synechococcales</taxon>
        <taxon>Prochlorococcaceae</taxon>
        <taxon>Cyanobium</taxon>
    </lineage>
</organism>
<gene>
    <name evidence="4" type="ORF">VB739_09845</name>
</gene>
<dbReference type="PRINTS" id="PR00080">
    <property type="entry name" value="SDRFAMILY"/>
</dbReference>
<dbReference type="RefSeq" id="WP_323356894.1">
    <property type="nucleotide sequence ID" value="NZ_JAYGHY010000029.1"/>
</dbReference>
<name>A0ABU5SWF7_9CYAN</name>